<dbReference type="AlphaFoldDB" id="A0AAE3VRF3"/>
<dbReference type="RefSeq" id="WP_306887296.1">
    <property type="nucleotide sequence ID" value="NZ_JAUSUL010000005.1"/>
</dbReference>
<keyword evidence="1" id="KW-1133">Transmembrane helix</keyword>
<proteinExistence type="predicted"/>
<sequence length="54" mass="5586">MRTRVKQVDRIEREGSAGELGLVAALLASAIAVALMAVGGPILDLVGWMFGAGF</sequence>
<reference evidence="2" key="1">
    <citation type="submission" date="2023-07" db="EMBL/GenBank/DDBJ databases">
        <title>Genomic Encyclopedia of Type Strains, Phase IV (KMG-IV): sequencing the most valuable type-strain genomes for metagenomic binning, comparative biology and taxonomic classification.</title>
        <authorList>
            <person name="Goeker M."/>
        </authorList>
    </citation>
    <scope>NUCLEOTIDE SEQUENCE</scope>
    <source>
        <strain evidence="2">DSM 21202</strain>
    </source>
</reference>
<dbReference type="Proteomes" id="UP001229244">
    <property type="component" value="Unassembled WGS sequence"/>
</dbReference>
<evidence type="ECO:0000313" key="2">
    <source>
        <dbReference type="EMBL" id="MDQ0317379.1"/>
    </source>
</evidence>
<comment type="caution">
    <text evidence="2">The sequence shown here is derived from an EMBL/GenBank/DDBJ whole genome shotgun (WGS) entry which is preliminary data.</text>
</comment>
<protein>
    <submittedName>
        <fullName evidence="2">Uncharacterized protein</fullName>
    </submittedName>
</protein>
<evidence type="ECO:0000256" key="1">
    <source>
        <dbReference type="SAM" id="Phobius"/>
    </source>
</evidence>
<name>A0AAE3VRF3_9HYPH</name>
<dbReference type="EMBL" id="JAUSUL010000005">
    <property type="protein sequence ID" value="MDQ0317379.1"/>
    <property type="molecule type" value="Genomic_DNA"/>
</dbReference>
<evidence type="ECO:0000313" key="3">
    <source>
        <dbReference type="Proteomes" id="UP001229244"/>
    </source>
</evidence>
<gene>
    <name evidence="2" type="ORF">J2S73_003863</name>
</gene>
<accession>A0AAE3VRF3</accession>
<feature type="transmembrane region" description="Helical" evidence="1">
    <location>
        <begin position="20"/>
        <end position="43"/>
    </location>
</feature>
<keyword evidence="3" id="KW-1185">Reference proteome</keyword>
<organism evidence="2 3">
    <name type="scientific">Amorphus orientalis</name>
    <dbReference type="NCBI Taxonomy" id="649198"/>
    <lineage>
        <taxon>Bacteria</taxon>
        <taxon>Pseudomonadati</taxon>
        <taxon>Pseudomonadota</taxon>
        <taxon>Alphaproteobacteria</taxon>
        <taxon>Hyphomicrobiales</taxon>
        <taxon>Amorphaceae</taxon>
        <taxon>Amorphus</taxon>
    </lineage>
</organism>
<keyword evidence="1" id="KW-0472">Membrane</keyword>
<keyword evidence="1" id="KW-0812">Transmembrane</keyword>